<dbReference type="Proteomes" id="UP001228905">
    <property type="component" value="Unassembled WGS sequence"/>
</dbReference>
<evidence type="ECO:0000313" key="2">
    <source>
        <dbReference type="EMBL" id="MDQ0464923.1"/>
    </source>
</evidence>
<keyword evidence="1" id="KW-0732">Signal</keyword>
<dbReference type="InterPro" id="IPR036249">
    <property type="entry name" value="Thioredoxin-like_sf"/>
</dbReference>
<protein>
    <recommendedName>
        <fullName evidence="4">DUF1223 domain-containing protein</fullName>
    </recommendedName>
</protein>
<name>A0ABU0IUW3_9CAUL</name>
<accession>A0ABU0IUW3</accession>
<evidence type="ECO:0000313" key="3">
    <source>
        <dbReference type="Proteomes" id="UP001228905"/>
    </source>
</evidence>
<dbReference type="PANTHER" id="PTHR36057">
    <property type="match status" value="1"/>
</dbReference>
<feature type="chain" id="PRO_5045724022" description="DUF1223 domain-containing protein" evidence="1">
    <location>
        <begin position="24"/>
        <end position="238"/>
    </location>
</feature>
<dbReference type="PANTHER" id="PTHR36057:SF1">
    <property type="entry name" value="LIPOPROTEIN LIPID ATTACHMENT SITE-LIKE PROTEIN, PUTATIVE (DUF1223)-RELATED"/>
    <property type="match status" value="1"/>
</dbReference>
<evidence type="ECO:0000256" key="1">
    <source>
        <dbReference type="SAM" id="SignalP"/>
    </source>
</evidence>
<evidence type="ECO:0008006" key="4">
    <source>
        <dbReference type="Google" id="ProtNLM"/>
    </source>
</evidence>
<dbReference type="Pfam" id="PF06764">
    <property type="entry name" value="DUF1223"/>
    <property type="match status" value="1"/>
</dbReference>
<dbReference type="EMBL" id="JAUSVS010000005">
    <property type="protein sequence ID" value="MDQ0464923.1"/>
    <property type="molecule type" value="Genomic_DNA"/>
</dbReference>
<dbReference type="SUPFAM" id="SSF52833">
    <property type="entry name" value="Thioredoxin-like"/>
    <property type="match status" value="1"/>
</dbReference>
<gene>
    <name evidence="2" type="ORF">QO010_002707</name>
</gene>
<organism evidence="2 3">
    <name type="scientific">Caulobacter ginsengisoli</name>
    <dbReference type="NCBI Taxonomy" id="400775"/>
    <lineage>
        <taxon>Bacteria</taxon>
        <taxon>Pseudomonadati</taxon>
        <taxon>Pseudomonadota</taxon>
        <taxon>Alphaproteobacteria</taxon>
        <taxon>Caulobacterales</taxon>
        <taxon>Caulobacteraceae</taxon>
        <taxon>Caulobacter</taxon>
    </lineage>
</organism>
<feature type="signal peptide" evidence="1">
    <location>
        <begin position="1"/>
        <end position="23"/>
    </location>
</feature>
<dbReference type="InterPro" id="IPR010634">
    <property type="entry name" value="DUF1223"/>
</dbReference>
<reference evidence="2 3" key="1">
    <citation type="submission" date="2023-07" db="EMBL/GenBank/DDBJ databases">
        <title>Genomic Encyclopedia of Type Strains, Phase IV (KMG-IV): sequencing the most valuable type-strain genomes for metagenomic binning, comparative biology and taxonomic classification.</title>
        <authorList>
            <person name="Goeker M."/>
        </authorList>
    </citation>
    <scope>NUCLEOTIDE SEQUENCE [LARGE SCALE GENOMIC DNA]</scope>
    <source>
        <strain evidence="2 3">DSM 18695</strain>
    </source>
</reference>
<comment type="caution">
    <text evidence="2">The sequence shown here is derived from an EMBL/GenBank/DDBJ whole genome shotgun (WGS) entry which is preliminary data.</text>
</comment>
<sequence>MKSAFAAFLVWAFAAALASPVAAAPAKPPVLVELFTAQGCSSCNDAGEHFNDLAQSPGVLALTFSVDYWDYLGWEDSFARPEFVERQRAYVRGFGLREVYTPQVVVGGRSQVSGVRAAKVDALVAQAAKTPIDPPDMLFMAGGRVAVGSGRVPRGGADVWLIRYDPRLLEVQVRRGDNKGRTLTERNVVRELVKLGAWKGRPTAYKLPAAKTDGLVTVVVVQAPRGGRVLGLLQDMGR</sequence>
<dbReference type="RefSeq" id="WP_307349933.1">
    <property type="nucleotide sequence ID" value="NZ_JAUSVS010000005.1"/>
</dbReference>
<keyword evidence="3" id="KW-1185">Reference proteome</keyword>
<proteinExistence type="predicted"/>